<proteinExistence type="predicted"/>
<protein>
    <recommendedName>
        <fullName evidence="3">ClpX-type ZB domain-containing protein</fullName>
    </recommendedName>
</protein>
<evidence type="ECO:0000313" key="2">
    <source>
        <dbReference type="Proteomes" id="UP001500571"/>
    </source>
</evidence>
<evidence type="ECO:0000313" key="1">
    <source>
        <dbReference type="EMBL" id="GAA1972923.1"/>
    </source>
</evidence>
<evidence type="ECO:0008006" key="3">
    <source>
        <dbReference type="Google" id="ProtNLM"/>
    </source>
</evidence>
<sequence length="53" mass="5985">MLTCDYCGRTEPEGAATLTWATAVERGVSKTFCDTCAREHLRAMEGKLDSEWW</sequence>
<dbReference type="Proteomes" id="UP001500571">
    <property type="component" value="Unassembled WGS sequence"/>
</dbReference>
<reference evidence="1 2" key="1">
    <citation type="journal article" date="2019" name="Int. J. Syst. Evol. Microbiol.">
        <title>The Global Catalogue of Microorganisms (GCM) 10K type strain sequencing project: providing services to taxonomists for standard genome sequencing and annotation.</title>
        <authorList>
            <consortium name="The Broad Institute Genomics Platform"/>
            <consortium name="The Broad Institute Genome Sequencing Center for Infectious Disease"/>
            <person name="Wu L."/>
            <person name="Ma J."/>
        </authorList>
    </citation>
    <scope>NUCLEOTIDE SEQUENCE [LARGE SCALE GENOMIC DNA]</scope>
    <source>
        <strain evidence="1 2">JCM 15309</strain>
    </source>
</reference>
<comment type="caution">
    <text evidence="1">The sequence shown here is derived from an EMBL/GenBank/DDBJ whole genome shotgun (WGS) entry which is preliminary data.</text>
</comment>
<name>A0ABN2RQ17_9ACTN</name>
<keyword evidence="2" id="KW-1185">Reference proteome</keyword>
<dbReference type="EMBL" id="BAAAPB010000004">
    <property type="protein sequence ID" value="GAA1972923.1"/>
    <property type="molecule type" value="Genomic_DNA"/>
</dbReference>
<organism evidence="1 2">
    <name type="scientific">Nocardioides panacihumi</name>
    <dbReference type="NCBI Taxonomy" id="400774"/>
    <lineage>
        <taxon>Bacteria</taxon>
        <taxon>Bacillati</taxon>
        <taxon>Actinomycetota</taxon>
        <taxon>Actinomycetes</taxon>
        <taxon>Propionibacteriales</taxon>
        <taxon>Nocardioidaceae</taxon>
        <taxon>Nocardioides</taxon>
    </lineage>
</organism>
<dbReference type="RefSeq" id="WP_344047531.1">
    <property type="nucleotide sequence ID" value="NZ_BAAAPB010000004.1"/>
</dbReference>
<gene>
    <name evidence="1" type="ORF">GCM10009798_37720</name>
</gene>
<accession>A0ABN2RQ17</accession>